<organism evidence="1 2">
    <name type="scientific">Pseudooceanicola atlanticus</name>
    <dbReference type="NCBI Taxonomy" id="1461694"/>
    <lineage>
        <taxon>Bacteria</taxon>
        <taxon>Pseudomonadati</taxon>
        <taxon>Pseudomonadota</taxon>
        <taxon>Alphaproteobacteria</taxon>
        <taxon>Rhodobacterales</taxon>
        <taxon>Paracoccaceae</taxon>
        <taxon>Pseudooceanicola</taxon>
    </lineage>
</organism>
<sequence length="177" mass="19642">MGMQMRKLAENDLRAMIAAGTEMAQDMVRSDVKMDESHVMWALLCEAADVSSRAFTAPPRTGFPAKSAMPDAPDDVSYWHLMMAYIKGEVEDAPSEVSAKPIPSSQQIDRATFVLDVWHGYALSRKGAKSRLKKAVYLKACGVRDRSVCAATGLSKQALHAAKKEAMRDMWEAIRRY</sequence>
<dbReference type="EMBL" id="AQQX01000001">
    <property type="protein sequence ID" value="KGM50651.1"/>
    <property type="molecule type" value="Genomic_DNA"/>
</dbReference>
<keyword evidence="2" id="KW-1185">Reference proteome</keyword>
<protein>
    <submittedName>
        <fullName evidence="1">Uncharacterized protein</fullName>
    </submittedName>
</protein>
<dbReference type="AlphaFoldDB" id="A0A0A0EI59"/>
<reference evidence="1 2" key="1">
    <citation type="journal article" date="2015" name="Antonie Van Leeuwenhoek">
        <title>Pseudooceanicola atlanticus gen. nov. sp. nov., isolated from surface seawater of the Atlantic Ocean and reclassification of Oceanicola batsensis, Oceanicola marinus, Oceanicola nitratireducens, Oceanicola nanhaiensis, Oceanicola antarcticus and Oceanicola flagellatus, as Pseudooceanicola batsensis comb. nov., Pseudooceanicola marinus comb. nov., Pseudooceanicola nitratireducens comb. nov., Pseudooceanicola nanhaiensis comb. nov., Pseudooceanicola antarcticus comb. nov., and Pseudooceanicola flagellatus comb. nov.</title>
        <authorList>
            <person name="Lai Q."/>
            <person name="Li G."/>
            <person name="Liu X."/>
            <person name="Du Y."/>
            <person name="Sun F."/>
            <person name="Shao Z."/>
        </authorList>
    </citation>
    <scope>NUCLEOTIDE SEQUENCE [LARGE SCALE GENOMIC DNA]</scope>
    <source>
        <strain evidence="1 2">22II-s11g</strain>
    </source>
</reference>
<dbReference type="OrthoDB" id="7862346at2"/>
<dbReference type="RefSeq" id="WP_043745228.1">
    <property type="nucleotide sequence ID" value="NZ_AQQX01000001.1"/>
</dbReference>
<comment type="caution">
    <text evidence="1">The sequence shown here is derived from an EMBL/GenBank/DDBJ whole genome shotgun (WGS) entry which is preliminary data.</text>
</comment>
<evidence type="ECO:0000313" key="2">
    <source>
        <dbReference type="Proteomes" id="UP000030004"/>
    </source>
</evidence>
<evidence type="ECO:0000313" key="1">
    <source>
        <dbReference type="EMBL" id="KGM50651.1"/>
    </source>
</evidence>
<name>A0A0A0EI59_9RHOB</name>
<dbReference type="Proteomes" id="UP000030004">
    <property type="component" value="Unassembled WGS sequence"/>
</dbReference>
<proteinExistence type="predicted"/>
<accession>A0A0A0EI59</accession>
<gene>
    <name evidence="1" type="ORF">ATO9_04030</name>
</gene>